<organism evidence="1 2">
    <name type="scientific">Kazachstania africana (strain ATCC 22294 / BCRC 22015 / CBS 2517 / CECT 1963 / NBRC 1671 / NRRL Y-8276)</name>
    <name type="common">Yeast</name>
    <name type="synonym">Kluyveromyces africanus</name>
    <dbReference type="NCBI Taxonomy" id="1071382"/>
    <lineage>
        <taxon>Eukaryota</taxon>
        <taxon>Fungi</taxon>
        <taxon>Dikarya</taxon>
        <taxon>Ascomycota</taxon>
        <taxon>Saccharomycotina</taxon>
        <taxon>Saccharomycetes</taxon>
        <taxon>Saccharomycetales</taxon>
        <taxon>Saccharomycetaceae</taxon>
        <taxon>Kazachstania</taxon>
    </lineage>
</organism>
<dbReference type="InterPro" id="IPR013877">
    <property type="entry name" value="YAP-bd/ALF4/Glomulin"/>
</dbReference>
<dbReference type="GO" id="GO:0034599">
    <property type="term" value="P:cellular response to oxidative stress"/>
    <property type="evidence" value="ECO:0007669"/>
    <property type="project" value="InterPro"/>
</dbReference>
<dbReference type="AlphaFoldDB" id="H2ANF3"/>
<dbReference type="EMBL" id="HE650821">
    <property type="protein sequence ID" value="CCF55903.1"/>
    <property type="molecule type" value="Genomic_DNA"/>
</dbReference>
<gene>
    <name evidence="1" type="primary">KAFR0A04680</name>
    <name evidence="1" type="ORF">KAFR_0A04680</name>
</gene>
<dbReference type="RefSeq" id="XP_003955038.1">
    <property type="nucleotide sequence ID" value="XM_003954989.1"/>
</dbReference>
<dbReference type="HOGENOM" id="CLU_024514_0_0_1"/>
<dbReference type="FunCoup" id="H2ANF3">
    <property type="interactions" value="63"/>
</dbReference>
<dbReference type="PANTHER" id="PTHR28020">
    <property type="entry name" value="YAP1-BINDING PROTEIN 1-RELATED"/>
    <property type="match status" value="1"/>
</dbReference>
<evidence type="ECO:0000313" key="1">
    <source>
        <dbReference type="EMBL" id="CCF55903.1"/>
    </source>
</evidence>
<dbReference type="InParanoid" id="H2ANF3"/>
<accession>H2ANF3</accession>
<dbReference type="GO" id="GO:0005737">
    <property type="term" value="C:cytoplasm"/>
    <property type="evidence" value="ECO:0007669"/>
    <property type="project" value="TreeGrafter"/>
</dbReference>
<protein>
    <submittedName>
        <fullName evidence="1">Uncharacterized protein</fullName>
    </submittedName>
</protein>
<evidence type="ECO:0000313" key="2">
    <source>
        <dbReference type="Proteomes" id="UP000005220"/>
    </source>
</evidence>
<reference evidence="1 2" key="1">
    <citation type="journal article" date="2011" name="Proc. Natl. Acad. Sci. U.S.A.">
        <title>Evolutionary erosion of yeast sex chromosomes by mating-type switching accidents.</title>
        <authorList>
            <person name="Gordon J.L."/>
            <person name="Armisen D."/>
            <person name="Proux-Wera E."/>
            <person name="Oheigeartaigh S.S."/>
            <person name="Byrne K.P."/>
            <person name="Wolfe K.H."/>
        </authorList>
    </citation>
    <scope>NUCLEOTIDE SEQUENCE [LARGE SCALE GENOMIC DNA]</scope>
    <source>
        <strain evidence="2">ATCC 22294 / BCRC 22015 / CBS 2517 / CECT 1963 / NBRC 1671 / NRRL Y-8276</strain>
    </source>
</reference>
<name>H2ANF3_KAZAF</name>
<dbReference type="eggNOG" id="ENOG502QWJN">
    <property type="taxonomic scope" value="Eukaryota"/>
</dbReference>
<dbReference type="PANTHER" id="PTHR28020:SF1">
    <property type="entry name" value="YAP1-BINDING PROTEIN 1-RELATED"/>
    <property type="match status" value="1"/>
</dbReference>
<sequence>MTDGIEGICINLERAFQEQKEDILSLLTIIDIYGSNVNNSKDKDSLAKYLDVLSRLLEDSKEITNELGWELPKILLFYIDDIQAESREAMCQERVVISIMKCFDQILRWGNPKECILSSCELLADLHLHHDEEDDESLYKDDNSDPKNLNSTIAVFEIKAQLLLSLLVRCFERLTVLYPTKFLVMMINAVTTFVKKNIEETENAISFQHLICDFCIEFKPVTPSSSDGRLSKEEFIKIKEDERELQIKLLRTSITYFVSSCFKVKSIDFDLFYFNLVLGGDQHDDLEEEFINLCAKYYDLQHSYGIDLEKEFTQCLQNTRSMYNEMEKLFQPAAIGPNETDDLQAIYELSYRHSLAAELLHKELSLDPYGIIILTGISLIATKQNLCSDVSLTDSIYLFLRTSSASLYSENYHNKAVESVARYWIWVALTENTTFPLKKQLQELHAIVINAFLQMLLLKNATQSSNKVLKITFKQIARVLTLIPEDTSFGFILDTLLSCPYTHLKVDMINVLRHLMTASEPPNSNSLAPKAGSPPSLPPRLPPRPYIVINDDRMAAVHSLAMITLLAAKDTRRSQNHAHIILLLNYMNFFVNLRYKWDTGLLQTFSDEVSQTFSGANEEEMPEVGFIRIANETLRSFLQL</sequence>
<proteinExistence type="predicted"/>
<dbReference type="STRING" id="1071382.H2ANF3"/>
<keyword evidence="2" id="KW-1185">Reference proteome</keyword>
<dbReference type="GeneID" id="13886016"/>
<dbReference type="KEGG" id="kaf:KAFR_0A04680"/>
<dbReference type="GO" id="GO:0007052">
    <property type="term" value="P:mitotic spindle organization"/>
    <property type="evidence" value="ECO:0007669"/>
    <property type="project" value="EnsemblFungi"/>
</dbReference>
<dbReference type="InterPro" id="IPR040347">
    <property type="entry name" value="YBP1/2"/>
</dbReference>
<dbReference type="OrthoDB" id="5396786at2759"/>
<dbReference type="GO" id="GO:0000776">
    <property type="term" value="C:kinetochore"/>
    <property type="evidence" value="ECO:0007669"/>
    <property type="project" value="EnsemblFungi"/>
</dbReference>
<dbReference type="Proteomes" id="UP000005220">
    <property type="component" value="Chromosome 1"/>
</dbReference>
<dbReference type="Pfam" id="PF08568">
    <property type="entry name" value="Kinetochor_Ybp2"/>
    <property type="match status" value="1"/>
</dbReference>